<feature type="compositionally biased region" description="Basic and acidic residues" evidence="1">
    <location>
        <begin position="136"/>
        <end position="148"/>
    </location>
</feature>
<evidence type="ECO:0000313" key="2">
    <source>
        <dbReference type="EMBL" id="KAE8972111.1"/>
    </source>
</evidence>
<feature type="region of interest" description="Disordered" evidence="1">
    <location>
        <begin position="136"/>
        <end position="172"/>
    </location>
</feature>
<dbReference type="Pfam" id="PF08555">
    <property type="entry name" value="FAM32A"/>
    <property type="match status" value="1"/>
</dbReference>
<protein>
    <submittedName>
        <fullName evidence="2">Uncharacterized protein</fullName>
    </submittedName>
</protein>
<evidence type="ECO:0000313" key="3">
    <source>
        <dbReference type="Proteomes" id="UP000435112"/>
    </source>
</evidence>
<feature type="region of interest" description="Disordered" evidence="1">
    <location>
        <begin position="1"/>
        <end position="55"/>
    </location>
</feature>
<name>A0A6A3HR18_9STRA</name>
<feature type="compositionally biased region" description="Low complexity" evidence="1">
    <location>
        <begin position="1"/>
        <end position="21"/>
    </location>
</feature>
<dbReference type="AlphaFoldDB" id="A0A6A3HR18"/>
<organism evidence="2 3">
    <name type="scientific">Phytophthora rubi</name>
    <dbReference type="NCBI Taxonomy" id="129364"/>
    <lineage>
        <taxon>Eukaryota</taxon>
        <taxon>Sar</taxon>
        <taxon>Stramenopiles</taxon>
        <taxon>Oomycota</taxon>
        <taxon>Peronosporomycetes</taxon>
        <taxon>Peronosporales</taxon>
        <taxon>Peronosporaceae</taxon>
        <taxon>Phytophthora</taxon>
    </lineage>
</organism>
<dbReference type="EMBL" id="QXFU01003880">
    <property type="protein sequence ID" value="KAE8972111.1"/>
    <property type="molecule type" value="Genomic_DNA"/>
</dbReference>
<proteinExistence type="predicted"/>
<evidence type="ECO:0000256" key="1">
    <source>
        <dbReference type="SAM" id="MobiDB-lite"/>
    </source>
</evidence>
<comment type="caution">
    <text evidence="2">The sequence shown here is derived from an EMBL/GenBank/DDBJ whole genome shotgun (WGS) entry which is preliminary data.</text>
</comment>
<dbReference type="InterPro" id="IPR013865">
    <property type="entry name" value="FAM32A"/>
</dbReference>
<gene>
    <name evidence="2" type="ORF">PR002_g26612</name>
</gene>
<feature type="compositionally biased region" description="Basic residues" evidence="1">
    <location>
        <begin position="22"/>
        <end position="40"/>
    </location>
</feature>
<reference evidence="2 3" key="1">
    <citation type="submission" date="2018-09" db="EMBL/GenBank/DDBJ databases">
        <title>Genomic investigation of the strawberry pathogen Phytophthora fragariae indicates pathogenicity is determined by transcriptional variation in three key races.</title>
        <authorList>
            <person name="Adams T.M."/>
            <person name="Armitage A.D."/>
            <person name="Sobczyk M.K."/>
            <person name="Bates H.J."/>
            <person name="Dunwell J.M."/>
            <person name="Nellist C.F."/>
            <person name="Harrison R.J."/>
        </authorList>
    </citation>
    <scope>NUCLEOTIDE SEQUENCE [LARGE SCALE GENOMIC DNA]</scope>
    <source>
        <strain evidence="2 3">SCRP324</strain>
    </source>
</reference>
<sequence>MSSYSKTVGGKLQLKGGLSLKPVKKHKKNKKEKEKKKKKREREEEEEETPLKPFELVKTRGSGRLLSSGTTLMGQVGSKFLQELSVGDAIVIQHPTSLLEETRIVGMVLSDVSASVSSAFSSDLVSSTPFYFIKAPPEEEKHQEEEKEKKKKKKMDEQTAFGTYAGGTEKGGQITYRVKKSGAYGGYAIVKEDANVERSREDLLDIRAKKKGDRHCMRLPTPRPATPA</sequence>
<dbReference type="OrthoDB" id="311468at2759"/>
<dbReference type="Proteomes" id="UP000435112">
    <property type="component" value="Unassembled WGS sequence"/>
</dbReference>
<accession>A0A6A3HR18</accession>